<feature type="compositionally biased region" description="Basic residues" evidence="1">
    <location>
        <begin position="272"/>
        <end position="294"/>
    </location>
</feature>
<dbReference type="InterPro" id="IPR050645">
    <property type="entry name" value="Histidine_acid_phosphatase"/>
</dbReference>
<dbReference type="OrthoDB" id="197967at2759"/>
<dbReference type="GO" id="GO:0016791">
    <property type="term" value="F:phosphatase activity"/>
    <property type="evidence" value="ECO:0007669"/>
    <property type="project" value="TreeGrafter"/>
</dbReference>
<dbReference type="PANTHER" id="PTHR11567:SF25">
    <property type="entry name" value="PROTEIN FRA10AC1"/>
    <property type="match status" value="1"/>
</dbReference>
<evidence type="ECO:0000256" key="1">
    <source>
        <dbReference type="SAM" id="MobiDB-lite"/>
    </source>
</evidence>
<dbReference type="Pfam" id="PF09725">
    <property type="entry name" value="Fra10Ac1"/>
    <property type="match status" value="2"/>
</dbReference>
<dbReference type="InterPro" id="IPR019129">
    <property type="entry name" value="Folate-sensitive_fs_Fra10Ac1"/>
</dbReference>
<feature type="region of interest" description="Disordered" evidence="1">
    <location>
        <begin position="254"/>
        <end position="302"/>
    </location>
</feature>
<name>A0A6P6L6G5_CARAU</name>
<feature type="region of interest" description="Disordered" evidence="1">
    <location>
        <begin position="15"/>
        <end position="43"/>
    </location>
</feature>
<dbReference type="KEGG" id="caua:113056511"/>
<dbReference type="RefSeq" id="XP_026079076.1">
    <property type="nucleotide sequence ID" value="XM_026223291.1"/>
</dbReference>
<reference evidence="3" key="1">
    <citation type="submission" date="2025-08" db="UniProtKB">
        <authorList>
            <consortium name="RefSeq"/>
        </authorList>
    </citation>
    <scope>IDENTIFICATION</scope>
    <source>
        <strain evidence="3">Wakin</strain>
        <tissue evidence="3">Muscle</tissue>
    </source>
</reference>
<evidence type="ECO:0000313" key="2">
    <source>
        <dbReference type="Proteomes" id="UP000515129"/>
    </source>
</evidence>
<sequence>MSMDKTALDLVKVHGGGGYDSDFSDDDGGGGKSRYGGNREGKDELLQKPFQKGKHTKVAHKNVAAHEWDREEARNRRQHLISMNAFERHKKFVRDYILYYGGKFEDFRRSMSKDKTDLDVVTENHRFLWRDEDEEDMTWEKELAKKYYEKLFKEYCIADLSRYKENKRCAWAQGNDGPDGTLSEVWEAWQENSPMTHFSLSSNLEHPLYSQVCSILLMVNFAYVERGEKRNALVKLRLCPECSFKLNYHHKRKEVTVKKKQQSKENMDKSVSKKSKSSRKQKRKDKRKHKKRRKEYSSSSSEESQGTDKVLLLQYLYQAYILLVVCLDICESNVVYFLDAESDEEEEGPSESDHWRGPAPTVEEKSKEEEFDECFEDMFL</sequence>
<feature type="region of interest" description="Disordered" evidence="1">
    <location>
        <begin position="342"/>
        <end position="367"/>
    </location>
</feature>
<feature type="compositionally biased region" description="Basic and acidic residues" evidence="1">
    <location>
        <begin position="254"/>
        <end position="271"/>
    </location>
</feature>
<gene>
    <name evidence="3" type="primary">LOC113056511</name>
</gene>
<evidence type="ECO:0000313" key="3">
    <source>
        <dbReference type="RefSeq" id="XP_026079076.1"/>
    </source>
</evidence>
<dbReference type="GeneID" id="113056511"/>
<proteinExistence type="predicted"/>
<dbReference type="PANTHER" id="PTHR11567">
    <property type="entry name" value="ACID PHOSPHATASE-RELATED"/>
    <property type="match status" value="1"/>
</dbReference>
<keyword evidence="2" id="KW-1185">Reference proteome</keyword>
<dbReference type="AlphaFoldDB" id="A0A6P6L6G5"/>
<organism evidence="2 3">
    <name type="scientific">Carassius auratus</name>
    <name type="common">Goldfish</name>
    <dbReference type="NCBI Taxonomy" id="7957"/>
    <lineage>
        <taxon>Eukaryota</taxon>
        <taxon>Metazoa</taxon>
        <taxon>Chordata</taxon>
        <taxon>Craniata</taxon>
        <taxon>Vertebrata</taxon>
        <taxon>Euteleostomi</taxon>
        <taxon>Actinopterygii</taxon>
        <taxon>Neopterygii</taxon>
        <taxon>Teleostei</taxon>
        <taxon>Ostariophysi</taxon>
        <taxon>Cypriniformes</taxon>
        <taxon>Cyprinidae</taxon>
        <taxon>Cyprininae</taxon>
        <taxon>Carassius</taxon>
    </lineage>
</organism>
<protein>
    <submittedName>
        <fullName evidence="3">Protein FRA10AC1-like</fullName>
    </submittedName>
</protein>
<feature type="compositionally biased region" description="Basic and acidic residues" evidence="1">
    <location>
        <begin position="351"/>
        <end position="367"/>
    </location>
</feature>
<accession>A0A6P6L6G5</accession>
<dbReference type="Proteomes" id="UP000515129">
    <property type="component" value="Chromosome 37"/>
</dbReference>